<proteinExistence type="predicted"/>
<feature type="domain" description="DUF5689" evidence="3">
    <location>
        <begin position="48"/>
        <end position="262"/>
    </location>
</feature>
<evidence type="ECO:0000256" key="1">
    <source>
        <dbReference type="SAM" id="MobiDB-lite"/>
    </source>
</evidence>
<dbReference type="Pfam" id="PF18942">
    <property type="entry name" value="DUF5689"/>
    <property type="match status" value="1"/>
</dbReference>
<dbReference type="Pfam" id="PF19886">
    <property type="entry name" value="DUF6359"/>
    <property type="match status" value="2"/>
</dbReference>
<feature type="domain" description="Endonuclease YhcR N-terminal" evidence="4">
    <location>
        <begin position="582"/>
        <end position="685"/>
    </location>
</feature>
<evidence type="ECO:0000259" key="4">
    <source>
        <dbReference type="Pfam" id="PF19886"/>
    </source>
</evidence>
<protein>
    <submittedName>
        <fullName evidence="5">Uncharacterized protein</fullName>
    </submittedName>
</protein>
<dbReference type="EMBL" id="QGDO01000002">
    <property type="protein sequence ID" value="PWJ43227.1"/>
    <property type="molecule type" value="Genomic_DNA"/>
</dbReference>
<accession>A0A316A0Q3</accession>
<feature type="chain" id="PRO_5016314863" evidence="2">
    <location>
        <begin position="27"/>
        <end position="692"/>
    </location>
</feature>
<sequence length="692" mass="74962">MKKQVFFLKGLAITLLLALTFSACNHDDNPLIDDDIDNPETPEVEVSHSIIELKEIYTEAGNPDLFEITDEVIIEGTVVSSDESGNHYREIYIQDNTGGIQVRLNKNNLYGDYPLGQKIYINAKGMYMGNYGTQIQLGGVFEGSFGRLEEDSIANHITKGESLQMPEAIEIELGENFDDEAYNATWVKVTNVMFTESELGQTYAGDENTNRTLITESGETIIVRTSSYAAFKGETLAEGSGSVSGILTQFNGTLQIILNDLEGVELTGERFNDPNSLLPAEGEGTLASAYNIAAAKENQDTQDKWVKGYIVGFFNNNTLHATTEGALNSNIAIADVAGETNELKVIPVQLPGGFVRENLNIADNPDMLGQMVWLKGDLEAYYGVDGLKSVSAFSLDGETEEEEEVETFQGELVAIAGTDLTNTTIDFRTYNVIASQEFWAAESQKATINAYQKGATEAWMISTSQVDFSSLTDPVLAVTESMNYLTSTDDVQVLGSTDYTGTGDPSSATWTALATKADRVTSGQTKTEFVAEGQMYVAFVYKSSESEAMSWEVITVEATEADTDNGGEEPTDPEKGDLGDPYTVEEVIADNTGSGYVVGYIVGYYTSGSNMNTDGTQESVTNIAIATNANEADISKCIPVQLPKGAVRDALGDHPQSFGSQVWIYGNFEAYFGIPGHKGASKYSLDGETELP</sequence>
<evidence type="ECO:0000313" key="5">
    <source>
        <dbReference type="EMBL" id="PWJ43227.1"/>
    </source>
</evidence>
<keyword evidence="6" id="KW-1185">Reference proteome</keyword>
<feature type="compositionally biased region" description="Acidic residues" evidence="1">
    <location>
        <begin position="559"/>
        <end position="571"/>
    </location>
</feature>
<feature type="region of interest" description="Disordered" evidence="1">
    <location>
        <begin position="559"/>
        <end position="580"/>
    </location>
</feature>
<feature type="domain" description="Endonuclease YhcR N-terminal" evidence="4">
    <location>
        <begin position="290"/>
        <end position="395"/>
    </location>
</feature>
<gene>
    <name evidence="5" type="ORF">BC781_102776</name>
</gene>
<feature type="signal peptide" evidence="2">
    <location>
        <begin position="1"/>
        <end position="26"/>
    </location>
</feature>
<dbReference type="Proteomes" id="UP000245535">
    <property type="component" value="Unassembled WGS sequence"/>
</dbReference>
<dbReference type="OrthoDB" id="5500612at2"/>
<organism evidence="5 6">
    <name type="scientific">Sediminitomix flava</name>
    <dbReference type="NCBI Taxonomy" id="379075"/>
    <lineage>
        <taxon>Bacteria</taxon>
        <taxon>Pseudomonadati</taxon>
        <taxon>Bacteroidota</taxon>
        <taxon>Cytophagia</taxon>
        <taxon>Cytophagales</taxon>
        <taxon>Flammeovirgaceae</taxon>
        <taxon>Sediminitomix</taxon>
    </lineage>
</organism>
<evidence type="ECO:0000259" key="3">
    <source>
        <dbReference type="Pfam" id="PF18942"/>
    </source>
</evidence>
<dbReference type="InterPro" id="IPR043744">
    <property type="entry name" value="DUF5689"/>
</dbReference>
<keyword evidence="2" id="KW-0732">Signal</keyword>
<reference evidence="5 6" key="1">
    <citation type="submission" date="2018-03" db="EMBL/GenBank/DDBJ databases">
        <title>Genomic Encyclopedia of Archaeal and Bacterial Type Strains, Phase II (KMG-II): from individual species to whole genera.</title>
        <authorList>
            <person name="Goeker M."/>
        </authorList>
    </citation>
    <scope>NUCLEOTIDE SEQUENCE [LARGE SCALE GENOMIC DNA]</scope>
    <source>
        <strain evidence="5 6">DSM 28229</strain>
    </source>
</reference>
<evidence type="ECO:0000256" key="2">
    <source>
        <dbReference type="SAM" id="SignalP"/>
    </source>
</evidence>
<dbReference type="RefSeq" id="WP_109617596.1">
    <property type="nucleotide sequence ID" value="NZ_QGDO01000002.1"/>
</dbReference>
<evidence type="ECO:0000313" key="6">
    <source>
        <dbReference type="Proteomes" id="UP000245535"/>
    </source>
</evidence>
<comment type="caution">
    <text evidence="5">The sequence shown here is derived from an EMBL/GenBank/DDBJ whole genome shotgun (WGS) entry which is preliminary data.</text>
</comment>
<dbReference type="PROSITE" id="PS51257">
    <property type="entry name" value="PROKAR_LIPOPROTEIN"/>
    <property type="match status" value="1"/>
</dbReference>
<name>A0A316A0Q3_SEDFL</name>
<dbReference type="AlphaFoldDB" id="A0A316A0Q3"/>
<dbReference type="InterPro" id="IPR045939">
    <property type="entry name" value="YhcR_N"/>
</dbReference>